<gene>
    <name evidence="4" type="ORF">EB796_010520</name>
</gene>
<sequence>MHLAICAANSKSSPWEKGSYILNLCPKVEEDGSIALGSRSQTAIHALGIYFLESKLMFPEKILPYLLKVLKSLPNAKWESENFQSYKSQKLPTPECFSFSLNCLLCDVIAISEDIATEQSIISAQMDLMETLSKLIADDNTPRDLVCQFYMPILVGSIRAFARDTNPLVFNKLFPCQLRPNQPASILTQNIEKKQGKKSKFDDSIDISTYFFSTAGTSLSEAIDSYAERHDTEHFFLSMDQLNSVFQLCKNLLLSDVPSRLDEMLLEHTITSQSSTSTLNKLPYKTYSGLLSLTLMSMLRDVLLHQKDIKEEFIKEVLQFAKQMFTSSFTDSLDQKGSASSKSNFASADKVNINFGELSVANTSVSVQLVLWATADESDAEEVLLHRIAEKINGNHNLKYILLQLPLVVTCIEMLGAMAEKFPGLANAIVTTLREFLVSPSPIIDRLNRHSEVLSGKKSSSKRGTPAKISLSSDQDDRLSTVSMRSSVANKITDAFFQLRNVAMKNVCTALRSGLNEDSDCILAFLASLSNRLYIAEDNDRESQLISTNAILTLGYVGVNLRYTQNRRTVQLVMQIFQQRFCTPPSALDAIIVDQMANIVIAGCSCKCSLRSVWRVVKPTTLKELAMCTSTGLWLERLLSLSSL</sequence>
<accession>A0A7J7JXT6</accession>
<comment type="similarity">
    <text evidence="1">Belongs to the PI3/PI4-kinase family. Type III PI4K subfamily.</text>
</comment>
<evidence type="ECO:0000259" key="3">
    <source>
        <dbReference type="Pfam" id="PF19274"/>
    </source>
</evidence>
<proteinExistence type="inferred from homology"/>
<evidence type="ECO:0000313" key="5">
    <source>
        <dbReference type="Proteomes" id="UP000593567"/>
    </source>
</evidence>
<evidence type="ECO:0000256" key="2">
    <source>
        <dbReference type="SAM" id="MobiDB-lite"/>
    </source>
</evidence>
<keyword evidence="5" id="KW-1185">Reference proteome</keyword>
<dbReference type="OrthoDB" id="10264149at2759"/>
<comment type="caution">
    <text evidence="4">The sequence shown here is derived from an EMBL/GenBank/DDBJ whole genome shotgun (WGS) entry which is preliminary data.</text>
</comment>
<dbReference type="Pfam" id="PF19274">
    <property type="entry name" value="PI4K_N"/>
    <property type="match status" value="1"/>
</dbReference>
<dbReference type="AlphaFoldDB" id="A0A7J7JXT6"/>
<protein>
    <recommendedName>
        <fullName evidence="3">PI4-kinase N-terminal domain-containing protein</fullName>
    </recommendedName>
</protein>
<feature type="domain" description="PI4-kinase N-terminal" evidence="3">
    <location>
        <begin position="298"/>
        <end position="630"/>
    </location>
</feature>
<dbReference type="EMBL" id="VXIV02001635">
    <property type="protein sequence ID" value="KAF6031162.1"/>
    <property type="molecule type" value="Genomic_DNA"/>
</dbReference>
<dbReference type="Proteomes" id="UP000593567">
    <property type="component" value="Unassembled WGS sequence"/>
</dbReference>
<feature type="region of interest" description="Disordered" evidence="2">
    <location>
        <begin position="454"/>
        <end position="474"/>
    </location>
</feature>
<dbReference type="InterPro" id="IPR045495">
    <property type="entry name" value="PI4K_N"/>
</dbReference>
<organism evidence="4 5">
    <name type="scientific">Bugula neritina</name>
    <name type="common">Brown bryozoan</name>
    <name type="synonym">Sertularia neritina</name>
    <dbReference type="NCBI Taxonomy" id="10212"/>
    <lineage>
        <taxon>Eukaryota</taxon>
        <taxon>Metazoa</taxon>
        <taxon>Spiralia</taxon>
        <taxon>Lophotrochozoa</taxon>
        <taxon>Bryozoa</taxon>
        <taxon>Gymnolaemata</taxon>
        <taxon>Cheilostomatida</taxon>
        <taxon>Flustrina</taxon>
        <taxon>Buguloidea</taxon>
        <taxon>Bugulidae</taxon>
        <taxon>Bugula</taxon>
    </lineage>
</organism>
<reference evidence="4" key="1">
    <citation type="submission" date="2020-06" db="EMBL/GenBank/DDBJ databases">
        <title>Draft genome of Bugula neritina, a colonial animal packing powerful symbionts and potential medicines.</title>
        <authorList>
            <person name="Rayko M."/>
        </authorList>
    </citation>
    <scope>NUCLEOTIDE SEQUENCE [LARGE SCALE GENOMIC DNA]</scope>
    <source>
        <strain evidence="4">Kwan_BN1</strain>
    </source>
</reference>
<name>A0A7J7JXT6_BUGNE</name>
<evidence type="ECO:0000313" key="4">
    <source>
        <dbReference type="EMBL" id="KAF6031162.1"/>
    </source>
</evidence>
<evidence type="ECO:0000256" key="1">
    <source>
        <dbReference type="ARBA" id="ARBA00006209"/>
    </source>
</evidence>